<protein>
    <submittedName>
        <fullName evidence="1">Uncharacterized protein</fullName>
    </submittedName>
</protein>
<dbReference type="Proteomes" id="UP001550378">
    <property type="component" value="Unassembled WGS sequence"/>
</dbReference>
<organism evidence="1 2">
    <name type="scientific">Streptomyces lavendulocolor</name>
    <dbReference type="NCBI Taxonomy" id="67316"/>
    <lineage>
        <taxon>Bacteria</taxon>
        <taxon>Bacillati</taxon>
        <taxon>Actinomycetota</taxon>
        <taxon>Actinomycetes</taxon>
        <taxon>Kitasatosporales</taxon>
        <taxon>Streptomycetaceae</taxon>
        <taxon>Streptomyces</taxon>
    </lineage>
</organism>
<gene>
    <name evidence="1" type="ORF">ABZ508_02575</name>
</gene>
<comment type="caution">
    <text evidence="1">The sequence shown here is derived from an EMBL/GenBank/DDBJ whole genome shotgun (WGS) entry which is preliminary data.</text>
</comment>
<proteinExistence type="predicted"/>
<sequence>MATSAVPAAIDALISILRAAPALGDVEVIDGPPTDDMAAADIVTVGWQPDSAESAQLSQTFAYAGARRRDEEFVILGYLESWTGDDSFQPRRARAFELLALIEDAIRASNSNPEAPTLDGTVLWAEFQAGSLRQSFTDQGAKAGIAWTVAGRARI</sequence>
<reference evidence="1 2" key="1">
    <citation type="submission" date="2024-06" db="EMBL/GenBank/DDBJ databases">
        <title>The Natural Products Discovery Center: Release of the First 8490 Sequenced Strains for Exploring Actinobacteria Biosynthetic Diversity.</title>
        <authorList>
            <person name="Kalkreuter E."/>
            <person name="Kautsar S.A."/>
            <person name="Yang D."/>
            <person name="Bader C.D."/>
            <person name="Teijaro C.N."/>
            <person name="Fluegel L."/>
            <person name="Davis C.M."/>
            <person name="Simpson J.R."/>
            <person name="Lauterbach L."/>
            <person name="Steele A.D."/>
            <person name="Gui C."/>
            <person name="Meng S."/>
            <person name="Li G."/>
            <person name="Viehrig K."/>
            <person name="Ye F."/>
            <person name="Su P."/>
            <person name="Kiefer A.F."/>
            <person name="Nichols A."/>
            <person name="Cepeda A.J."/>
            <person name="Yan W."/>
            <person name="Fan B."/>
            <person name="Jiang Y."/>
            <person name="Adhikari A."/>
            <person name="Zheng C.-J."/>
            <person name="Schuster L."/>
            <person name="Cowan T.M."/>
            <person name="Smanski M.J."/>
            <person name="Chevrette M.G."/>
            <person name="De Carvalho L.P.S."/>
            <person name="Shen B."/>
        </authorList>
    </citation>
    <scope>NUCLEOTIDE SEQUENCE [LARGE SCALE GENOMIC DNA]</scope>
    <source>
        <strain evidence="1 2">NPDC006337</strain>
    </source>
</reference>
<accession>A0ABV2VY85</accession>
<evidence type="ECO:0000313" key="2">
    <source>
        <dbReference type="Proteomes" id="UP001550378"/>
    </source>
</evidence>
<dbReference type="EMBL" id="JBEXZR010000002">
    <property type="protein sequence ID" value="MEU0706250.1"/>
    <property type="molecule type" value="Genomic_DNA"/>
</dbReference>
<evidence type="ECO:0000313" key="1">
    <source>
        <dbReference type="EMBL" id="MEU0706250.1"/>
    </source>
</evidence>
<keyword evidence="2" id="KW-1185">Reference proteome</keyword>
<name>A0ABV2VY85_9ACTN</name>
<dbReference type="RefSeq" id="WP_359657462.1">
    <property type="nucleotide sequence ID" value="NZ_JBEXZP010000195.1"/>
</dbReference>